<accession>A0A1F7I801</accession>
<gene>
    <name evidence="1" type="ORF">A3F34_00780</name>
</gene>
<dbReference type="InterPro" id="IPR022148">
    <property type="entry name" value="CopG_antitoxin"/>
</dbReference>
<proteinExistence type="predicted"/>
<organism evidence="1 2">
    <name type="scientific">Candidatus Roizmanbacteria bacterium RIFCSPHIGHO2_12_FULL_44_10</name>
    <dbReference type="NCBI Taxonomy" id="1802054"/>
    <lineage>
        <taxon>Bacteria</taxon>
        <taxon>Candidatus Roizmaniibacteriota</taxon>
    </lineage>
</organism>
<sequence>MKKELKLPKFKNEDEEREFWGNLDLSKYYEASDLEPVSFPNLKPSSSPISIRIPNYLLNQVKERANELNIPYQSLIKMYIHQGISVAK</sequence>
<evidence type="ECO:0008006" key="3">
    <source>
        <dbReference type="Google" id="ProtNLM"/>
    </source>
</evidence>
<evidence type="ECO:0000313" key="1">
    <source>
        <dbReference type="EMBL" id="OGK39484.1"/>
    </source>
</evidence>
<comment type="caution">
    <text evidence="1">The sequence shown here is derived from an EMBL/GenBank/DDBJ whole genome shotgun (WGS) entry which is preliminary data.</text>
</comment>
<protein>
    <recommendedName>
        <fullName evidence="3">Antitoxin</fullName>
    </recommendedName>
</protein>
<evidence type="ECO:0000313" key="2">
    <source>
        <dbReference type="Proteomes" id="UP000179024"/>
    </source>
</evidence>
<dbReference type="AlphaFoldDB" id="A0A1F7I801"/>
<dbReference type="EMBL" id="MGAE01000017">
    <property type="protein sequence ID" value="OGK39484.1"/>
    <property type="molecule type" value="Genomic_DNA"/>
</dbReference>
<reference evidence="1 2" key="1">
    <citation type="journal article" date="2016" name="Nat. Commun.">
        <title>Thousands of microbial genomes shed light on interconnected biogeochemical processes in an aquifer system.</title>
        <authorList>
            <person name="Anantharaman K."/>
            <person name="Brown C.T."/>
            <person name="Hug L.A."/>
            <person name="Sharon I."/>
            <person name="Castelle C.J."/>
            <person name="Probst A.J."/>
            <person name="Thomas B.C."/>
            <person name="Singh A."/>
            <person name="Wilkins M.J."/>
            <person name="Karaoz U."/>
            <person name="Brodie E.L."/>
            <person name="Williams K.H."/>
            <person name="Hubbard S.S."/>
            <person name="Banfield J.F."/>
        </authorList>
    </citation>
    <scope>NUCLEOTIDE SEQUENCE [LARGE SCALE GENOMIC DNA]</scope>
</reference>
<name>A0A1F7I801_9BACT</name>
<dbReference type="Pfam" id="PF12441">
    <property type="entry name" value="CopG_antitoxin"/>
    <property type="match status" value="1"/>
</dbReference>
<dbReference type="Proteomes" id="UP000179024">
    <property type="component" value="Unassembled WGS sequence"/>
</dbReference>